<accession>Q8VRJ0</accession>
<dbReference type="AlphaFoldDB" id="Q8VRJ0"/>
<name>Q8VRJ0_SERMA</name>
<sequence>MLPASVNALIFSFQHDHPAGVGRVELRPAWNGLVLRGVALAVVGGQRQFVALAHLALIAQAGLGLIERLAGVVLIRARRLARVFLPFRFGQAARIAGVNRDAVEHQRQGTDVVQPHAELAVAEVFARGAVIAIALSSEAGSRYSIVDVAGLGAVAGGAGRFHPVAPGVVAAEIAACLQRRRLGAGLGVNVDYPARGVAI</sequence>
<evidence type="ECO:0000313" key="1">
    <source>
        <dbReference type="EMBL" id="AAL50649.1"/>
    </source>
</evidence>
<proteinExistence type="predicted"/>
<organism evidence="1">
    <name type="scientific">Serratia marcescens</name>
    <dbReference type="NCBI Taxonomy" id="615"/>
    <lineage>
        <taxon>Bacteria</taxon>
        <taxon>Pseudomonadati</taxon>
        <taxon>Pseudomonadota</taxon>
        <taxon>Gammaproteobacteria</taxon>
        <taxon>Enterobacterales</taxon>
        <taxon>Yersiniaceae</taxon>
        <taxon>Serratia</taxon>
    </lineage>
</organism>
<protein>
    <submittedName>
        <fullName evidence="1">Uncharacterized protein</fullName>
    </submittedName>
</protein>
<dbReference type="EMBL" id="AF441442">
    <property type="protein sequence ID" value="AAL50649.1"/>
    <property type="molecule type" value="Genomic_DNA"/>
</dbReference>
<reference evidence="1" key="1">
    <citation type="submission" date="2001-10" db="EMBL/GenBank/DDBJ databases">
        <title>The Apoquinoprotein Glucose Dehydrogenase Of Serratia marcescens.</title>
        <authorList>
            <person name="Goldstein A.H."/>
            <person name="Krishnaraj P.U."/>
        </authorList>
    </citation>
    <scope>NUCLEOTIDE SEQUENCE</scope>
    <source>
        <strain evidence="1">ER2</strain>
    </source>
</reference>